<dbReference type="Gene3D" id="2.20.200.10">
    <property type="entry name" value="Outer membrane efflux proteins (OEP)"/>
    <property type="match status" value="1"/>
</dbReference>
<gene>
    <name evidence="10" type="ORF">BN2475_240055</name>
</gene>
<dbReference type="PANTHER" id="PTHR30203">
    <property type="entry name" value="OUTER MEMBRANE CATION EFFLUX PROTEIN"/>
    <property type="match status" value="1"/>
</dbReference>
<evidence type="ECO:0000256" key="1">
    <source>
        <dbReference type="ARBA" id="ARBA00004370"/>
    </source>
</evidence>
<dbReference type="Gene3D" id="1.20.1600.10">
    <property type="entry name" value="Outer membrane efflux proteins (OEP)"/>
    <property type="match status" value="1"/>
</dbReference>
<sequence>MLRAVSFAPRTVRAVAQAFAAALSVAALVGCADFGAQGIPVQPMSPESLDVGREIREAIPAPAINMRWWSVFGDPALDQVVDDALSNSPELTAAQARVTEALALSDVERSATSPQLFATVSAVPTRFPASYKIPPPAAGHWQTDVQALLQASLDLDLSGRARALTRASERRADAQLAQARCVALALQTALVSAYLTLALDLRLLQIANDILDQRKAILALTQERIAQGIDTRVAGLRASEPIPLARAELARLNADVARTRHQIAALVGRGPGYADTLTPRLGTLDVRPALPGALPADLIGRRPDVAAARAGVEAESAGIDAAKAAFYPSINLLAFAGLQSLGFHALFSGNSSSLGVGPALTLPIFEGGRLRASLRAQTAAYTAAVAAYDDTLIGALAQVADSLASITALREQLELTTQALDDAQHAFDVEVHRYRRGLTGYLDVLLAQSRLFDDRSAQARTDSALLTEHVHLVAALGGSPSSGDVSK</sequence>
<keyword evidence="4 9" id="KW-0812">Transmembrane</keyword>
<feature type="signal peptide" evidence="9">
    <location>
        <begin position="1"/>
        <end position="20"/>
    </location>
</feature>
<evidence type="ECO:0000256" key="6">
    <source>
        <dbReference type="ARBA" id="ARBA00023136"/>
    </source>
</evidence>
<keyword evidence="11" id="KW-1185">Reference proteome</keyword>
<keyword evidence="3 9" id="KW-1134">Transmembrane beta strand</keyword>
<evidence type="ECO:0000256" key="3">
    <source>
        <dbReference type="ARBA" id="ARBA00022452"/>
    </source>
</evidence>
<organism evidence="10 11">
    <name type="scientific">Paraburkholderia ribeironis</name>
    <dbReference type="NCBI Taxonomy" id="1247936"/>
    <lineage>
        <taxon>Bacteria</taxon>
        <taxon>Pseudomonadati</taxon>
        <taxon>Pseudomonadota</taxon>
        <taxon>Betaproteobacteria</taxon>
        <taxon>Burkholderiales</taxon>
        <taxon>Burkholderiaceae</taxon>
        <taxon>Paraburkholderia</taxon>
    </lineage>
</organism>
<evidence type="ECO:0000256" key="4">
    <source>
        <dbReference type="ARBA" id="ARBA00022692"/>
    </source>
</evidence>
<dbReference type="GO" id="GO:0005886">
    <property type="term" value="C:plasma membrane"/>
    <property type="evidence" value="ECO:0007669"/>
    <property type="project" value="UniProtKB-SubCell"/>
</dbReference>
<proteinExistence type="inferred from homology"/>
<dbReference type="Pfam" id="PF02321">
    <property type="entry name" value="OEP"/>
    <property type="match status" value="2"/>
</dbReference>
<keyword evidence="5 9" id="KW-0732">Signal</keyword>
<evidence type="ECO:0000256" key="8">
    <source>
        <dbReference type="ARBA" id="ARBA00023288"/>
    </source>
</evidence>
<feature type="chain" id="PRO_5011827654" evidence="9">
    <location>
        <begin position="21"/>
        <end position="487"/>
    </location>
</feature>
<name>A0A1N7RZC4_9BURK</name>
<keyword evidence="7 9" id="KW-0564">Palmitate</keyword>
<evidence type="ECO:0000313" key="10">
    <source>
        <dbReference type="EMBL" id="SIT40075.1"/>
    </source>
</evidence>
<dbReference type="PANTHER" id="PTHR30203:SF20">
    <property type="entry name" value="MULTIDRUG RESISTANCE OUTER MEMBRANE PROTEIN MDTP-RELATED"/>
    <property type="match status" value="1"/>
</dbReference>
<evidence type="ECO:0000256" key="2">
    <source>
        <dbReference type="ARBA" id="ARBA00007613"/>
    </source>
</evidence>
<protein>
    <submittedName>
        <fullName evidence="10">RND efflux system outer membrane lipoprotein NodT</fullName>
    </submittedName>
</protein>
<dbReference type="AlphaFoldDB" id="A0A1N7RZC4"/>
<dbReference type="PROSITE" id="PS51257">
    <property type="entry name" value="PROKAR_LIPOPROTEIN"/>
    <property type="match status" value="1"/>
</dbReference>
<comment type="subcellular location">
    <subcellularLocation>
        <location evidence="9">Cell membrane</location>
        <topology evidence="9">Lipid-anchor</topology>
    </subcellularLocation>
    <subcellularLocation>
        <location evidence="1">Membrane</location>
    </subcellularLocation>
</comment>
<dbReference type="NCBIfam" id="TIGR01845">
    <property type="entry name" value="outer_NodT"/>
    <property type="match status" value="1"/>
</dbReference>
<keyword evidence="8 9" id="KW-0449">Lipoprotein</keyword>
<dbReference type="Proteomes" id="UP000187012">
    <property type="component" value="Unassembled WGS sequence"/>
</dbReference>
<keyword evidence="6 9" id="KW-0472">Membrane</keyword>
<evidence type="ECO:0000256" key="9">
    <source>
        <dbReference type="RuleBase" id="RU362097"/>
    </source>
</evidence>
<dbReference type="InterPro" id="IPR003423">
    <property type="entry name" value="OMP_efflux"/>
</dbReference>
<reference evidence="10 11" key="1">
    <citation type="submission" date="2016-12" db="EMBL/GenBank/DDBJ databases">
        <authorList>
            <person name="Song W.-J."/>
            <person name="Kurnit D.M."/>
        </authorList>
    </citation>
    <scope>NUCLEOTIDE SEQUENCE [LARGE SCALE GENOMIC DNA]</scope>
    <source>
        <strain evidence="10 11">STM7296</strain>
    </source>
</reference>
<dbReference type="GO" id="GO:0015562">
    <property type="term" value="F:efflux transmembrane transporter activity"/>
    <property type="evidence" value="ECO:0007669"/>
    <property type="project" value="InterPro"/>
</dbReference>
<evidence type="ECO:0000256" key="5">
    <source>
        <dbReference type="ARBA" id="ARBA00022729"/>
    </source>
</evidence>
<dbReference type="InterPro" id="IPR010131">
    <property type="entry name" value="MdtP/NodT-like"/>
</dbReference>
<dbReference type="SUPFAM" id="SSF56954">
    <property type="entry name" value="Outer membrane efflux proteins (OEP)"/>
    <property type="match status" value="1"/>
</dbReference>
<comment type="similarity">
    <text evidence="2 9">Belongs to the outer membrane factor (OMF) (TC 1.B.17) family.</text>
</comment>
<dbReference type="STRING" id="1247936.BN2475_240055"/>
<evidence type="ECO:0000256" key="7">
    <source>
        <dbReference type="ARBA" id="ARBA00023139"/>
    </source>
</evidence>
<accession>A0A1N7RZC4</accession>
<dbReference type="EMBL" id="CYGX02000024">
    <property type="protein sequence ID" value="SIT40075.1"/>
    <property type="molecule type" value="Genomic_DNA"/>
</dbReference>
<evidence type="ECO:0000313" key="11">
    <source>
        <dbReference type="Proteomes" id="UP000187012"/>
    </source>
</evidence>